<comment type="similarity">
    <text evidence="1">Belongs to the RRP15 family.</text>
</comment>
<name>A0ABD3CAQ9_9LAMI</name>
<comment type="caution">
    <text evidence="2">The sequence shown here is derived from an EMBL/GenBank/DDBJ whole genome shotgun (WGS) entry which is preliminary data.</text>
</comment>
<dbReference type="EMBL" id="JAVIJP010000042">
    <property type="protein sequence ID" value="KAL3626888.1"/>
    <property type="molecule type" value="Genomic_DNA"/>
</dbReference>
<dbReference type="InterPro" id="IPR012459">
    <property type="entry name" value="Rrp15"/>
</dbReference>
<evidence type="ECO:0000313" key="3">
    <source>
        <dbReference type="Proteomes" id="UP001632038"/>
    </source>
</evidence>
<dbReference type="AlphaFoldDB" id="A0ABD3CAQ9"/>
<gene>
    <name evidence="2" type="ORF">CASFOL_029293</name>
</gene>
<accession>A0ABD3CAQ9</accession>
<evidence type="ECO:0000256" key="1">
    <source>
        <dbReference type="ARBA" id="ARBA00007462"/>
    </source>
</evidence>
<evidence type="ECO:0000313" key="2">
    <source>
        <dbReference type="EMBL" id="KAL3626888.1"/>
    </source>
</evidence>
<proteinExistence type="inferred from homology"/>
<sequence>MIKKRRKEAFFSKLGKTPSSQSVGTTVKVGTSGGEAPAWAPLRDNYMLTNPKLKDWDKIDINTFDDFWRQSGQILHQMMISELARLKGCHFLCRNRTCTIDELVDKYKSDDARLFNRWKIISISLYFVQPVKAKLAIFTTRDDI</sequence>
<reference evidence="3" key="1">
    <citation type="journal article" date="2024" name="IScience">
        <title>Strigolactones Initiate the Formation of Haustorium-like Structures in Castilleja.</title>
        <authorList>
            <person name="Buerger M."/>
            <person name="Peterson D."/>
            <person name="Chory J."/>
        </authorList>
    </citation>
    <scope>NUCLEOTIDE SEQUENCE [LARGE SCALE GENOMIC DNA]</scope>
</reference>
<dbReference type="Proteomes" id="UP001632038">
    <property type="component" value="Unassembled WGS sequence"/>
</dbReference>
<dbReference type="PANTHER" id="PTHR13245:SF14">
    <property type="entry name" value="RRP15-LIKE PROTEIN"/>
    <property type="match status" value="1"/>
</dbReference>
<dbReference type="PANTHER" id="PTHR13245">
    <property type="entry name" value="RRP15-LIKE PROTEIN"/>
    <property type="match status" value="1"/>
</dbReference>
<keyword evidence="3" id="KW-1185">Reference proteome</keyword>
<protein>
    <submittedName>
        <fullName evidence="2">Uncharacterized protein</fullName>
    </submittedName>
</protein>
<organism evidence="2 3">
    <name type="scientific">Castilleja foliolosa</name>
    <dbReference type="NCBI Taxonomy" id="1961234"/>
    <lineage>
        <taxon>Eukaryota</taxon>
        <taxon>Viridiplantae</taxon>
        <taxon>Streptophyta</taxon>
        <taxon>Embryophyta</taxon>
        <taxon>Tracheophyta</taxon>
        <taxon>Spermatophyta</taxon>
        <taxon>Magnoliopsida</taxon>
        <taxon>eudicotyledons</taxon>
        <taxon>Gunneridae</taxon>
        <taxon>Pentapetalae</taxon>
        <taxon>asterids</taxon>
        <taxon>lamiids</taxon>
        <taxon>Lamiales</taxon>
        <taxon>Orobanchaceae</taxon>
        <taxon>Pedicularideae</taxon>
        <taxon>Castillejinae</taxon>
        <taxon>Castilleja</taxon>
    </lineage>
</organism>